<reference evidence="1 2" key="1">
    <citation type="submission" date="2016-02" db="EMBL/GenBank/DDBJ databases">
        <title>Draft genome sequence for Clostridium paradoxum JW-YL-7.</title>
        <authorList>
            <person name="Utturkar S.M."/>
            <person name="Lancaster A."/>
            <person name="Poole F.L."/>
            <person name="Adams M.W."/>
            <person name="Brown S.D."/>
        </authorList>
    </citation>
    <scope>NUCLEOTIDE SEQUENCE [LARGE SCALE GENOMIC DNA]</scope>
    <source>
        <strain evidence="1 2">JW-YL-7</strain>
    </source>
</reference>
<name>A0A150FS47_CLOPD</name>
<comment type="caution">
    <text evidence="1">The sequence shown here is derived from an EMBL/GenBank/DDBJ whole genome shotgun (WGS) entry which is preliminary data.</text>
</comment>
<dbReference type="EMBL" id="LSFY01000001">
    <property type="protein sequence ID" value="KXZ40443.1"/>
    <property type="molecule type" value="Genomic_DNA"/>
</dbReference>
<dbReference type="Proteomes" id="UP000092605">
    <property type="component" value="Unassembled WGS sequence"/>
</dbReference>
<gene>
    <name evidence="1" type="ORF">JWYL7_1518</name>
</gene>
<protein>
    <submittedName>
        <fullName evidence="1">Uncharacterized protein</fullName>
    </submittedName>
</protein>
<accession>A0A150FS47</accession>
<sequence>MKGEVCVGASIIVTQMSSEMFNDALFYKEQAQATDDIF</sequence>
<evidence type="ECO:0000313" key="1">
    <source>
        <dbReference type="EMBL" id="KXZ40443.1"/>
    </source>
</evidence>
<proteinExistence type="predicted"/>
<dbReference type="AlphaFoldDB" id="A0A150FS47"/>
<evidence type="ECO:0000313" key="2">
    <source>
        <dbReference type="Proteomes" id="UP000092605"/>
    </source>
</evidence>
<organism evidence="1 2">
    <name type="scientific">Alkalithermobacter thermoalcaliphilus JW-YL-7 = DSM 7308</name>
    <dbReference type="NCBI Taxonomy" id="1121328"/>
    <lineage>
        <taxon>Bacteria</taxon>
        <taxon>Bacillati</taxon>
        <taxon>Bacillota</taxon>
        <taxon>Clostridia</taxon>
        <taxon>Peptostreptococcales</taxon>
        <taxon>Tepidibacteraceae</taxon>
        <taxon>Alkalithermobacter</taxon>
    </lineage>
</organism>